<evidence type="ECO:0000259" key="4">
    <source>
        <dbReference type="SMART" id="SM00822"/>
    </source>
</evidence>
<dbReference type="PRINTS" id="PR00080">
    <property type="entry name" value="SDRFAMILY"/>
</dbReference>
<dbReference type="RefSeq" id="WP_191316866.1">
    <property type="nucleotide sequence ID" value="NZ_BNAW01000072.1"/>
</dbReference>
<organism evidence="5 6">
    <name type="scientific">Amycolatopsis bullii</name>
    <dbReference type="NCBI Taxonomy" id="941987"/>
    <lineage>
        <taxon>Bacteria</taxon>
        <taxon>Bacillati</taxon>
        <taxon>Actinomycetota</taxon>
        <taxon>Actinomycetes</taxon>
        <taxon>Pseudonocardiales</taxon>
        <taxon>Pseudonocardiaceae</taxon>
        <taxon>Amycolatopsis</taxon>
    </lineage>
</organism>
<dbReference type="Pfam" id="PF00106">
    <property type="entry name" value="adh_short"/>
    <property type="match status" value="1"/>
</dbReference>
<comment type="caution">
    <text evidence="5">The sequence shown here is derived from an EMBL/GenBank/DDBJ whole genome shotgun (WGS) entry which is preliminary data.</text>
</comment>
<accession>A0ABQ3KSD0</accession>
<feature type="domain" description="Ketoreductase" evidence="4">
    <location>
        <begin position="6"/>
        <end position="193"/>
    </location>
</feature>
<dbReference type="InterPro" id="IPR036291">
    <property type="entry name" value="NAD(P)-bd_dom_sf"/>
</dbReference>
<dbReference type="PANTHER" id="PTHR43658">
    <property type="entry name" value="SHORT-CHAIN DEHYDROGENASE/REDUCTASE"/>
    <property type="match status" value="1"/>
</dbReference>
<keyword evidence="6" id="KW-1185">Reference proteome</keyword>
<dbReference type="InterPro" id="IPR057326">
    <property type="entry name" value="KR_dom"/>
</dbReference>
<evidence type="ECO:0000256" key="2">
    <source>
        <dbReference type="ARBA" id="ARBA00023002"/>
    </source>
</evidence>
<gene>
    <name evidence="5" type="ORF">GCM10017567_83680</name>
</gene>
<evidence type="ECO:0000313" key="5">
    <source>
        <dbReference type="EMBL" id="GHG48331.1"/>
    </source>
</evidence>
<sequence>MRVPGTTAVVTGGASGLGAATAAHLAKRGADVFVLDLPAALARTAPPAGITGIGADVTSAGEVGAAMTTVAESGSPLRIVVNCAGVDTPGRVLTDDGPLGLAEFRRVVEVNLVGTFNVLRLGAEVMARTRPEADDQRGVIVNTASLFAFEGQAGHAAYAAAKGGVVSLTLPAARDLARYGIRVVTVAPGIFETPLVATLTEELRAAGLAEQFVSGLAGGPPWPRRYGRPEEFAAFVAAIAEHDYLNAEVVRLDAGLRVGFGKPSPS</sequence>
<dbReference type="InterPro" id="IPR020904">
    <property type="entry name" value="Sc_DH/Rdtase_CS"/>
</dbReference>
<dbReference type="PRINTS" id="PR00081">
    <property type="entry name" value="GDHRDH"/>
</dbReference>
<dbReference type="InterPro" id="IPR002347">
    <property type="entry name" value="SDR_fam"/>
</dbReference>
<reference evidence="6" key="1">
    <citation type="journal article" date="2019" name="Int. J. Syst. Evol. Microbiol.">
        <title>The Global Catalogue of Microorganisms (GCM) 10K type strain sequencing project: providing services to taxonomists for standard genome sequencing and annotation.</title>
        <authorList>
            <consortium name="The Broad Institute Genomics Platform"/>
            <consortium name="The Broad Institute Genome Sequencing Center for Infectious Disease"/>
            <person name="Wu L."/>
            <person name="Ma J."/>
        </authorList>
    </citation>
    <scope>NUCLEOTIDE SEQUENCE [LARGE SCALE GENOMIC DNA]</scope>
    <source>
        <strain evidence="6">CGMCC 4.7680</strain>
    </source>
</reference>
<keyword evidence="2" id="KW-0560">Oxidoreductase</keyword>
<protein>
    <submittedName>
        <fullName evidence="5">3-hydroxy-2-methylbutyryl-CoA dehydrogenase</fullName>
    </submittedName>
</protein>
<dbReference type="Gene3D" id="3.40.50.720">
    <property type="entry name" value="NAD(P)-binding Rossmann-like Domain"/>
    <property type="match status" value="1"/>
</dbReference>
<dbReference type="SUPFAM" id="SSF51735">
    <property type="entry name" value="NAD(P)-binding Rossmann-fold domains"/>
    <property type="match status" value="1"/>
</dbReference>
<evidence type="ECO:0000256" key="1">
    <source>
        <dbReference type="ARBA" id="ARBA00006484"/>
    </source>
</evidence>
<proteinExistence type="inferred from homology"/>
<dbReference type="PROSITE" id="PS00061">
    <property type="entry name" value="ADH_SHORT"/>
    <property type="match status" value="1"/>
</dbReference>
<name>A0ABQ3KSD0_9PSEU</name>
<dbReference type="SMART" id="SM00822">
    <property type="entry name" value="PKS_KR"/>
    <property type="match status" value="1"/>
</dbReference>
<dbReference type="PANTHER" id="PTHR43658:SF8">
    <property type="entry name" value="17-BETA-HYDROXYSTEROID DEHYDROGENASE 14-RELATED"/>
    <property type="match status" value="1"/>
</dbReference>
<dbReference type="EMBL" id="BNAW01000072">
    <property type="protein sequence ID" value="GHG48331.1"/>
    <property type="molecule type" value="Genomic_DNA"/>
</dbReference>
<evidence type="ECO:0000256" key="3">
    <source>
        <dbReference type="RuleBase" id="RU000363"/>
    </source>
</evidence>
<dbReference type="Proteomes" id="UP000649955">
    <property type="component" value="Unassembled WGS sequence"/>
</dbReference>
<comment type="similarity">
    <text evidence="1 3">Belongs to the short-chain dehydrogenases/reductases (SDR) family.</text>
</comment>
<evidence type="ECO:0000313" key="6">
    <source>
        <dbReference type="Proteomes" id="UP000649955"/>
    </source>
</evidence>